<protein>
    <recommendedName>
        <fullName evidence="1">CxC2-like cysteine cluster KDZ transposase-associated domain-containing protein</fullName>
    </recommendedName>
</protein>
<evidence type="ECO:0000313" key="3">
    <source>
        <dbReference type="Proteomes" id="UP000724874"/>
    </source>
</evidence>
<reference evidence="2" key="1">
    <citation type="submission" date="2020-11" db="EMBL/GenBank/DDBJ databases">
        <authorList>
            <consortium name="DOE Joint Genome Institute"/>
            <person name="Ahrendt S."/>
            <person name="Riley R."/>
            <person name="Andreopoulos W."/>
            <person name="LaButti K."/>
            <person name="Pangilinan J."/>
            <person name="Ruiz-duenas F.J."/>
            <person name="Barrasa J.M."/>
            <person name="Sanchez-Garcia M."/>
            <person name="Camarero S."/>
            <person name="Miyauchi S."/>
            <person name="Serrano A."/>
            <person name="Linde D."/>
            <person name="Babiker R."/>
            <person name="Drula E."/>
            <person name="Ayuso-Fernandez I."/>
            <person name="Pacheco R."/>
            <person name="Padilla G."/>
            <person name="Ferreira P."/>
            <person name="Barriuso J."/>
            <person name="Kellner H."/>
            <person name="Castanera R."/>
            <person name="Alfaro M."/>
            <person name="Ramirez L."/>
            <person name="Pisabarro A.G."/>
            <person name="Kuo A."/>
            <person name="Tritt A."/>
            <person name="Lipzen A."/>
            <person name="He G."/>
            <person name="Yan M."/>
            <person name="Ng V."/>
            <person name="Cullen D."/>
            <person name="Martin F."/>
            <person name="Rosso M.-N."/>
            <person name="Henrissat B."/>
            <person name="Hibbett D."/>
            <person name="Martinez A.T."/>
            <person name="Grigoriev I.V."/>
        </authorList>
    </citation>
    <scope>NUCLEOTIDE SEQUENCE</scope>
    <source>
        <strain evidence="2">AH 44721</strain>
    </source>
</reference>
<dbReference type="InterPro" id="IPR041457">
    <property type="entry name" value="CxC2_KDZ-assoc"/>
</dbReference>
<dbReference type="Pfam" id="PF18803">
    <property type="entry name" value="CxC2"/>
    <property type="match status" value="1"/>
</dbReference>
<comment type="caution">
    <text evidence="2">The sequence shown here is derived from an EMBL/GenBank/DDBJ whole genome shotgun (WGS) entry which is preliminary data.</text>
</comment>
<dbReference type="Proteomes" id="UP000724874">
    <property type="component" value="Unassembled WGS sequence"/>
</dbReference>
<dbReference type="OrthoDB" id="3235114at2759"/>
<keyword evidence="3" id="KW-1185">Reference proteome</keyword>
<organism evidence="2 3">
    <name type="scientific">Gymnopilus junonius</name>
    <name type="common">Spectacular rustgill mushroom</name>
    <name type="synonym">Gymnopilus spectabilis subsp. junonius</name>
    <dbReference type="NCBI Taxonomy" id="109634"/>
    <lineage>
        <taxon>Eukaryota</taxon>
        <taxon>Fungi</taxon>
        <taxon>Dikarya</taxon>
        <taxon>Basidiomycota</taxon>
        <taxon>Agaricomycotina</taxon>
        <taxon>Agaricomycetes</taxon>
        <taxon>Agaricomycetidae</taxon>
        <taxon>Agaricales</taxon>
        <taxon>Agaricineae</taxon>
        <taxon>Hymenogastraceae</taxon>
        <taxon>Gymnopilus</taxon>
    </lineage>
</organism>
<feature type="domain" description="CxC2-like cysteine cluster KDZ transposase-associated" evidence="1">
    <location>
        <begin position="208"/>
        <end position="313"/>
    </location>
</feature>
<dbReference type="EMBL" id="JADNYJ010000236">
    <property type="protein sequence ID" value="KAF8873449.1"/>
    <property type="molecule type" value="Genomic_DNA"/>
</dbReference>
<dbReference type="AlphaFoldDB" id="A0A9P5NA48"/>
<name>A0A9P5NA48_GYMJU</name>
<evidence type="ECO:0000313" key="2">
    <source>
        <dbReference type="EMBL" id="KAF8873449.1"/>
    </source>
</evidence>
<gene>
    <name evidence="2" type="ORF">CPB84DRAFT_1753248</name>
</gene>
<accession>A0A9P5NA48</accession>
<evidence type="ECO:0000259" key="1">
    <source>
        <dbReference type="Pfam" id="PF18803"/>
    </source>
</evidence>
<sequence>MSRPTKRARTTAEGGSTHDFVPLASDDYFDVESREYRVRRTGLNTTFAVPTLRAVHKSDEPWNAATSWAPLDDPEYALDPDGLWYDETLEQDVFSEEQPATTDSLLKKEKKKKSEVSRRPHIIWKRTHRSTYLDEVSRLAGRADFIASTQCPDCIARGVAAPKVPEYRCNQCFLPDLTCKTCCVRHHKANPLHRIEFWNGTHFVQTSLKSMGLQIQLNHASLYCVNPQPCHASMLVLHTNGIHEVSINFCGCDRALPQHIQLLRRRFYPASQLIVKTCATFELLDLLHKFALTTKSSTYDFYRSLEKMTDNTGLNTPKTRYRSLFRMNLQWRHLKLLKWGGRAHDPVGIEATAQGQLALQCPSCPYPGINLPEGWELAPTAESNADRMFI</sequence>
<proteinExistence type="predicted"/>